<evidence type="ECO:0008006" key="4">
    <source>
        <dbReference type="Google" id="ProtNLM"/>
    </source>
</evidence>
<protein>
    <recommendedName>
        <fullName evidence="4">GLPGLI family protein</fullName>
    </recommendedName>
</protein>
<dbReference type="OrthoDB" id="664981at2"/>
<sequence length="194" mass="21767">MKQILLAATCSFMSIVLHAQSTSPGYIVTTSNDTLAVQIKMKRNVFGQVTNNYTDEVEVVDSVKGTIKYLPGDIHAYGIVREDHKLMFVSKPTTSGEQKFLYPMYVGPKSSLYAYGIFTSGGGYAMPNKQVFYTFEKAGGIFLCLKNIVNKKFKAQVKAFYQDSPAVMEIIDSKLKYWLELDKDLLVILKKANE</sequence>
<evidence type="ECO:0000313" key="2">
    <source>
        <dbReference type="EMBL" id="RAJ08343.1"/>
    </source>
</evidence>
<keyword evidence="1" id="KW-0732">Signal</keyword>
<keyword evidence="3" id="KW-1185">Reference proteome</keyword>
<feature type="chain" id="PRO_5016344669" description="GLPGLI family protein" evidence="1">
    <location>
        <begin position="20"/>
        <end position="194"/>
    </location>
</feature>
<name>A0A327QY50_9BACT</name>
<dbReference type="EMBL" id="QLLL01000002">
    <property type="protein sequence ID" value="RAJ08343.1"/>
    <property type="molecule type" value="Genomic_DNA"/>
</dbReference>
<proteinExistence type="predicted"/>
<evidence type="ECO:0000313" key="3">
    <source>
        <dbReference type="Proteomes" id="UP000249547"/>
    </source>
</evidence>
<reference evidence="2 3" key="1">
    <citation type="submission" date="2018-06" db="EMBL/GenBank/DDBJ databases">
        <title>Genomic Encyclopedia of Archaeal and Bacterial Type Strains, Phase II (KMG-II): from individual species to whole genera.</title>
        <authorList>
            <person name="Goeker M."/>
        </authorList>
    </citation>
    <scope>NUCLEOTIDE SEQUENCE [LARGE SCALE GENOMIC DNA]</scope>
    <source>
        <strain evidence="2 3">DSM 23857</strain>
    </source>
</reference>
<organism evidence="2 3">
    <name type="scientific">Chitinophaga skermanii</name>
    <dbReference type="NCBI Taxonomy" id="331697"/>
    <lineage>
        <taxon>Bacteria</taxon>
        <taxon>Pseudomonadati</taxon>
        <taxon>Bacteroidota</taxon>
        <taxon>Chitinophagia</taxon>
        <taxon>Chitinophagales</taxon>
        <taxon>Chitinophagaceae</taxon>
        <taxon>Chitinophaga</taxon>
    </lineage>
</organism>
<gene>
    <name evidence="2" type="ORF">LX64_00991</name>
</gene>
<dbReference type="Proteomes" id="UP000249547">
    <property type="component" value="Unassembled WGS sequence"/>
</dbReference>
<comment type="caution">
    <text evidence="2">The sequence shown here is derived from an EMBL/GenBank/DDBJ whole genome shotgun (WGS) entry which is preliminary data.</text>
</comment>
<feature type="signal peptide" evidence="1">
    <location>
        <begin position="1"/>
        <end position="19"/>
    </location>
</feature>
<accession>A0A327QY50</accession>
<dbReference type="RefSeq" id="WP_111596504.1">
    <property type="nucleotide sequence ID" value="NZ_QLLL01000002.1"/>
</dbReference>
<dbReference type="AlphaFoldDB" id="A0A327QY50"/>
<evidence type="ECO:0000256" key="1">
    <source>
        <dbReference type="SAM" id="SignalP"/>
    </source>
</evidence>